<comment type="caution">
    <text evidence="2">The sequence shown here is derived from an EMBL/GenBank/DDBJ whole genome shotgun (WGS) entry which is preliminary data.</text>
</comment>
<keyword evidence="1" id="KW-0732">Signal</keyword>
<dbReference type="Proteomes" id="UP000182826">
    <property type="component" value="Unassembled WGS sequence"/>
</dbReference>
<name>A0A1J7BPF0_FLAJO</name>
<dbReference type="RefSeq" id="WP_071637655.1">
    <property type="nucleotide sequence ID" value="NZ_MLFK01000009.1"/>
</dbReference>
<accession>A0A1J7BPF0</accession>
<evidence type="ECO:0008006" key="4">
    <source>
        <dbReference type="Google" id="ProtNLM"/>
    </source>
</evidence>
<dbReference type="Gene3D" id="1.25.40.10">
    <property type="entry name" value="Tetratricopeptide repeat domain"/>
    <property type="match status" value="1"/>
</dbReference>
<dbReference type="InterPro" id="IPR011990">
    <property type="entry name" value="TPR-like_helical_dom_sf"/>
</dbReference>
<dbReference type="OrthoDB" id="977247at2"/>
<gene>
    <name evidence="2" type="ORF">BKM63_16320</name>
</gene>
<evidence type="ECO:0000313" key="2">
    <source>
        <dbReference type="EMBL" id="OIV40453.1"/>
    </source>
</evidence>
<dbReference type="SUPFAM" id="SSF48452">
    <property type="entry name" value="TPR-like"/>
    <property type="match status" value="1"/>
</dbReference>
<evidence type="ECO:0000313" key="3">
    <source>
        <dbReference type="Proteomes" id="UP000182826"/>
    </source>
</evidence>
<keyword evidence="3" id="KW-1185">Reference proteome</keyword>
<organism evidence="2 3">
    <name type="scientific">Flavobacterium johnsoniae</name>
    <name type="common">Cytophaga johnsonae</name>
    <dbReference type="NCBI Taxonomy" id="986"/>
    <lineage>
        <taxon>Bacteria</taxon>
        <taxon>Pseudomonadati</taxon>
        <taxon>Bacteroidota</taxon>
        <taxon>Flavobacteriia</taxon>
        <taxon>Flavobacteriales</taxon>
        <taxon>Flavobacteriaceae</taxon>
        <taxon>Flavobacterium</taxon>
    </lineage>
</organism>
<evidence type="ECO:0000256" key="1">
    <source>
        <dbReference type="SAM" id="SignalP"/>
    </source>
</evidence>
<protein>
    <recommendedName>
        <fullName evidence="4">Tetratricopeptide repeat protein</fullName>
    </recommendedName>
</protein>
<feature type="chain" id="PRO_5009643535" description="Tetratricopeptide repeat protein" evidence="1">
    <location>
        <begin position="23"/>
        <end position="365"/>
    </location>
</feature>
<dbReference type="EMBL" id="MLFK01000009">
    <property type="protein sequence ID" value="OIV40453.1"/>
    <property type="molecule type" value="Genomic_DNA"/>
</dbReference>
<sequence length="365" mass="43490">MKLLKFLFVLFCVLLSTAKTFAKKYIPESEIEFESTTTYKLLKMDTVFYGNNEKEIASYKKMFNKAVNRIKNKFTLDDIKNGDSLTAVSVLKIIDSILTEEKFLFKTGQEKHFDFLTGAMREQFYFESAGLRKNNYREKYWFAGKEEFCRFLDCDLYCEIYVGIGQMAGLPLKMVEIPSHNYIRWLFKNGDYIVWNGNDGKAYVEKEMECYYKLTDSNQRHYLFNFNENNILGYYQFLIGMNFHFRNTVNLKRAKEFYKRSIELDSDRPSTLNNYVWLHIMNPQLDNSFKDENMMKYIDRAIFLENNLNFYDAKACLYALQGNFDEALKVESEGLKLSYDPFFKRKKAQMHFQCFLNKEICREIL</sequence>
<proteinExistence type="predicted"/>
<reference evidence="2 3" key="1">
    <citation type="submission" date="2016-10" db="EMBL/GenBank/DDBJ databases">
        <title>Draft Genome Sequence of Rhizobacteria Flavobacterium johnsoniae CI04.</title>
        <authorList>
            <person name="Bravo J.I."/>
            <person name="Lozano G.L."/>
            <person name="Handelsman J."/>
        </authorList>
    </citation>
    <scope>NUCLEOTIDE SEQUENCE [LARGE SCALE GENOMIC DNA]</scope>
    <source>
        <strain evidence="2 3">CI04</strain>
    </source>
</reference>
<feature type="signal peptide" evidence="1">
    <location>
        <begin position="1"/>
        <end position="22"/>
    </location>
</feature>
<dbReference type="AlphaFoldDB" id="A0A1J7BPF0"/>